<evidence type="ECO:0000256" key="21">
    <source>
        <dbReference type="ARBA" id="ARBA00049966"/>
    </source>
</evidence>
<feature type="transmembrane region" description="Helical" evidence="23">
    <location>
        <begin position="12"/>
        <end position="37"/>
    </location>
</feature>
<feature type="transmembrane region" description="Helical" evidence="23">
    <location>
        <begin position="306"/>
        <end position="333"/>
    </location>
</feature>
<evidence type="ECO:0000256" key="7">
    <source>
        <dbReference type="ARBA" id="ARBA00022692"/>
    </source>
</evidence>
<keyword evidence="7 23" id="KW-0812">Transmembrane</keyword>
<comment type="catalytic activity">
    <reaction evidence="20">
        <text>[GlcNAc-(1-&gt;4)-Mur2Ac(oyl-L-Ala-gamma-D-Glu-L-Lys-D-Ala-D-Ala)](n)-di-trans,octa-cis-undecaprenyl diphosphate + beta-D-GlcNAc-(1-&gt;4)-Mur2Ac(oyl-L-Ala-gamma-D-Glu-L-Lys-D-Ala-D-Ala)-di-trans,octa-cis-undecaprenyl diphosphate = [GlcNAc-(1-&gt;4)-Mur2Ac(oyl-L-Ala-gamma-D-Glu-L-Lys-D-Ala-D-Ala)](n+1)-di-trans,octa-cis-undecaprenyl diphosphate + di-trans,octa-cis-undecaprenyl diphosphate + H(+)</text>
        <dbReference type="Rhea" id="RHEA:23708"/>
        <dbReference type="Rhea" id="RHEA-COMP:9602"/>
        <dbReference type="Rhea" id="RHEA-COMP:9603"/>
        <dbReference type="ChEBI" id="CHEBI:15378"/>
        <dbReference type="ChEBI" id="CHEBI:58405"/>
        <dbReference type="ChEBI" id="CHEBI:60033"/>
        <dbReference type="ChEBI" id="CHEBI:78435"/>
        <dbReference type="EC" id="2.4.99.28"/>
    </reaction>
</comment>
<dbReference type="RefSeq" id="WP_017796552.1">
    <property type="nucleotide sequence ID" value="NZ_BSKO01000001.1"/>
</dbReference>
<evidence type="ECO:0000256" key="22">
    <source>
        <dbReference type="SAM" id="MobiDB-lite"/>
    </source>
</evidence>
<comment type="pathway">
    <text evidence="2">Cell wall biogenesis; peptidoglycan biosynthesis.</text>
</comment>
<dbReference type="InterPro" id="IPR001182">
    <property type="entry name" value="FtsW/RodA"/>
</dbReference>
<evidence type="ECO:0000256" key="15">
    <source>
        <dbReference type="ARBA" id="ARBA00033270"/>
    </source>
</evidence>
<keyword evidence="8" id="KW-0133">Cell shape</keyword>
<feature type="transmembrane region" description="Helical" evidence="23">
    <location>
        <begin position="273"/>
        <end position="294"/>
    </location>
</feature>
<feature type="transmembrane region" description="Helical" evidence="23">
    <location>
        <begin position="49"/>
        <end position="70"/>
    </location>
</feature>
<dbReference type="PROSITE" id="PS00428">
    <property type="entry name" value="FTSW_RODA_SPOVE"/>
    <property type="match status" value="1"/>
</dbReference>
<evidence type="ECO:0000256" key="3">
    <source>
        <dbReference type="ARBA" id="ARBA00022475"/>
    </source>
</evidence>
<evidence type="ECO:0000256" key="9">
    <source>
        <dbReference type="ARBA" id="ARBA00022984"/>
    </source>
</evidence>
<dbReference type="EMBL" id="BSKO01000001">
    <property type="protein sequence ID" value="GLO65871.1"/>
    <property type="molecule type" value="Genomic_DNA"/>
</dbReference>
<evidence type="ECO:0000313" key="25">
    <source>
        <dbReference type="Proteomes" id="UP001275436"/>
    </source>
</evidence>
<keyword evidence="4" id="KW-0132">Cell division</keyword>
<evidence type="ECO:0000256" key="1">
    <source>
        <dbReference type="ARBA" id="ARBA00004651"/>
    </source>
</evidence>
<evidence type="ECO:0000256" key="18">
    <source>
        <dbReference type="ARBA" id="ARBA00041418"/>
    </source>
</evidence>
<evidence type="ECO:0000256" key="8">
    <source>
        <dbReference type="ARBA" id="ARBA00022960"/>
    </source>
</evidence>
<comment type="caution">
    <text evidence="24">The sequence shown here is derived from an EMBL/GenBank/DDBJ whole genome shotgun (WGS) entry which is preliminary data.</text>
</comment>
<evidence type="ECO:0000256" key="2">
    <source>
        <dbReference type="ARBA" id="ARBA00004752"/>
    </source>
</evidence>
<dbReference type="Pfam" id="PF01098">
    <property type="entry name" value="FTSW_RODA_SPOVE"/>
    <property type="match status" value="1"/>
</dbReference>
<dbReference type="PANTHER" id="PTHR30474">
    <property type="entry name" value="CELL CYCLE PROTEIN"/>
    <property type="match status" value="1"/>
</dbReference>
<evidence type="ECO:0000313" key="24">
    <source>
        <dbReference type="EMBL" id="GLO65871.1"/>
    </source>
</evidence>
<sequence length="397" mass="43197">MLDKIKDYDYTLMITPLLLTGFGMVMVYSASMVVAVVDGMASNHYLIRQLIFFAISSIAFVSCCFLPYQIYQRLMKIIILSCIVLLISVLIFGSAANNARSWFSIGPLSMQPAEFAKLGLIIYLAAIYSKKQSYLNEFKKGVLPPLILTIILLGLIVLQPDIGTAAIIFLMACSVIFASGIKWKHLTILVLIGISLVILAAPNMVTEERLSRFTGAYQPFESPDLNGYQLIQSYVAIGVGGLTGEGLGQSVQKLGFLDEAHTDFIMAVIAEELGFLGVVIVIGLLATIVIRGLYIAKKCKDSFGSLLAIGISSMVGIQTFINLGAISGILPITGVPLPFVSYGGSSMLIMLISMGILNNIAKQVNQQEQDREELAPKPAMHNQNSTNMYRGGKRWQS</sequence>
<keyword evidence="5" id="KW-0328">Glycosyltransferase</keyword>
<dbReference type="Proteomes" id="UP001275436">
    <property type="component" value="Unassembled WGS sequence"/>
</dbReference>
<keyword evidence="25" id="KW-1185">Reference proteome</keyword>
<feature type="transmembrane region" description="Helical" evidence="23">
    <location>
        <begin position="108"/>
        <end position="129"/>
    </location>
</feature>
<name>A0ABQ5TG63_9BACI</name>
<feature type="transmembrane region" description="Helical" evidence="23">
    <location>
        <begin position="188"/>
        <end position="205"/>
    </location>
</feature>
<evidence type="ECO:0000256" key="14">
    <source>
        <dbReference type="ARBA" id="ARBA00032370"/>
    </source>
</evidence>
<evidence type="ECO:0000256" key="11">
    <source>
        <dbReference type="ARBA" id="ARBA00023136"/>
    </source>
</evidence>
<protein>
    <recommendedName>
        <fullName evidence="17">Probable peptidoglycan glycosyltransferase FtsW</fullName>
        <ecNumber evidence="19">2.4.99.28</ecNumber>
    </recommendedName>
    <alternativeName>
        <fullName evidence="18">Cell division protein FtsW</fullName>
    </alternativeName>
    <alternativeName>
        <fullName evidence="15">Cell wall polymerase</fullName>
    </alternativeName>
    <alternativeName>
        <fullName evidence="14">Peptidoglycan polymerase</fullName>
    </alternativeName>
</protein>
<organism evidence="24 25">
    <name type="scientific">Oceanobacillus kimchii</name>
    <dbReference type="NCBI Taxonomy" id="746691"/>
    <lineage>
        <taxon>Bacteria</taxon>
        <taxon>Bacillati</taxon>
        <taxon>Bacillota</taxon>
        <taxon>Bacilli</taxon>
        <taxon>Bacillales</taxon>
        <taxon>Bacillaceae</taxon>
        <taxon>Oceanobacillus</taxon>
    </lineage>
</organism>
<keyword evidence="12" id="KW-0131">Cell cycle</keyword>
<feature type="transmembrane region" description="Helical" evidence="23">
    <location>
        <begin position="164"/>
        <end position="181"/>
    </location>
</feature>
<reference evidence="24 25" key="1">
    <citation type="submission" date="2023-02" db="EMBL/GenBank/DDBJ databases">
        <title>Oceanobacillus kimchii IFOP_LL358 isolated form Alexandrium catenella lab strain.</title>
        <authorList>
            <person name="Gajardo G."/>
            <person name="Ueki S."/>
            <person name="Maruyama F."/>
        </authorList>
    </citation>
    <scope>NUCLEOTIDE SEQUENCE [LARGE SCALE GENOMIC DNA]</scope>
    <source>
        <strain evidence="24 25">IFOP_LL358</strain>
    </source>
</reference>
<keyword evidence="6" id="KW-0808">Transferase</keyword>
<dbReference type="PANTHER" id="PTHR30474:SF2">
    <property type="entry name" value="PEPTIDOGLYCAN GLYCOSYLTRANSFERASE FTSW-RELATED"/>
    <property type="match status" value="1"/>
</dbReference>
<evidence type="ECO:0000256" key="23">
    <source>
        <dbReference type="SAM" id="Phobius"/>
    </source>
</evidence>
<gene>
    <name evidence="24" type="primary">ftsW</name>
    <name evidence="24" type="ORF">MACH08_16550</name>
</gene>
<evidence type="ECO:0000256" key="4">
    <source>
        <dbReference type="ARBA" id="ARBA00022618"/>
    </source>
</evidence>
<comment type="function">
    <text evidence="21">Peptidoglycan polymerase that is essential for cell division.</text>
</comment>
<evidence type="ECO:0000256" key="6">
    <source>
        <dbReference type="ARBA" id="ARBA00022679"/>
    </source>
</evidence>
<comment type="similarity">
    <text evidence="16">Belongs to the SEDS family. FtsW subfamily.</text>
</comment>
<keyword evidence="9" id="KW-0573">Peptidoglycan synthesis</keyword>
<dbReference type="InterPro" id="IPR018365">
    <property type="entry name" value="Cell_cycle_FtsW-rel_CS"/>
</dbReference>
<dbReference type="InterPro" id="IPR013437">
    <property type="entry name" value="FtsW"/>
</dbReference>
<evidence type="ECO:0000256" key="10">
    <source>
        <dbReference type="ARBA" id="ARBA00022989"/>
    </source>
</evidence>
<dbReference type="EC" id="2.4.99.28" evidence="19"/>
<keyword evidence="3" id="KW-1003">Cell membrane</keyword>
<evidence type="ECO:0000256" key="19">
    <source>
        <dbReference type="ARBA" id="ARBA00044770"/>
    </source>
</evidence>
<evidence type="ECO:0000256" key="17">
    <source>
        <dbReference type="ARBA" id="ARBA00041185"/>
    </source>
</evidence>
<accession>A0ABQ5TG63</accession>
<evidence type="ECO:0000256" key="20">
    <source>
        <dbReference type="ARBA" id="ARBA00049902"/>
    </source>
</evidence>
<keyword evidence="13" id="KW-0961">Cell wall biogenesis/degradation</keyword>
<feature type="region of interest" description="Disordered" evidence="22">
    <location>
        <begin position="368"/>
        <end position="397"/>
    </location>
</feature>
<evidence type="ECO:0000256" key="13">
    <source>
        <dbReference type="ARBA" id="ARBA00023316"/>
    </source>
</evidence>
<evidence type="ECO:0000256" key="16">
    <source>
        <dbReference type="ARBA" id="ARBA00038053"/>
    </source>
</evidence>
<evidence type="ECO:0000256" key="5">
    <source>
        <dbReference type="ARBA" id="ARBA00022676"/>
    </source>
</evidence>
<feature type="transmembrane region" description="Helical" evidence="23">
    <location>
        <begin position="141"/>
        <end position="158"/>
    </location>
</feature>
<dbReference type="NCBIfam" id="TIGR02614">
    <property type="entry name" value="ftsW"/>
    <property type="match status" value="1"/>
</dbReference>
<proteinExistence type="inferred from homology"/>
<feature type="transmembrane region" description="Helical" evidence="23">
    <location>
        <begin position="77"/>
        <end position="96"/>
    </location>
</feature>
<evidence type="ECO:0000256" key="12">
    <source>
        <dbReference type="ARBA" id="ARBA00023306"/>
    </source>
</evidence>
<keyword evidence="11 23" id="KW-0472">Membrane</keyword>
<keyword evidence="10 23" id="KW-1133">Transmembrane helix</keyword>
<comment type="subcellular location">
    <subcellularLocation>
        <location evidence="1">Cell membrane</location>
        <topology evidence="1">Multi-pass membrane protein</topology>
    </subcellularLocation>
</comment>
<feature type="transmembrane region" description="Helical" evidence="23">
    <location>
        <begin position="339"/>
        <end position="361"/>
    </location>
</feature>